<sequence length="163" mass="17742">MKLIPMLTTAILATTILTAQAAPKGEQEFTPTTNSQTSTQSEIDSKKEVAYTCQILQDNKLQNIKLTAMYGIKNNQPIVAQVRINGVITPGMWRDTSFNLLNRFISNDPAERTTVWTTMPADASKLTQVDGGKLSVAEKAGAQQSVIADNCRLDKAATAKLNK</sequence>
<gene>
    <name evidence="2" type="ORF">JDW22_06115</name>
</gene>
<evidence type="ECO:0000313" key="3">
    <source>
        <dbReference type="Proteomes" id="UP000614058"/>
    </source>
</evidence>
<evidence type="ECO:0000256" key="1">
    <source>
        <dbReference type="SAM" id="SignalP"/>
    </source>
</evidence>
<organism evidence="2 3">
    <name type="scientific">Kingella bonacorsii</name>
    <dbReference type="NCBI Taxonomy" id="2796361"/>
    <lineage>
        <taxon>Bacteria</taxon>
        <taxon>Pseudomonadati</taxon>
        <taxon>Pseudomonadota</taxon>
        <taxon>Betaproteobacteria</taxon>
        <taxon>Neisseriales</taxon>
        <taxon>Neisseriaceae</taxon>
        <taxon>Kingella</taxon>
    </lineage>
</organism>
<comment type="caution">
    <text evidence="2">The sequence shown here is derived from an EMBL/GenBank/DDBJ whole genome shotgun (WGS) entry which is preliminary data.</text>
</comment>
<reference evidence="2 3" key="1">
    <citation type="journal article" date="2021" name="Pathogens">
        <title>Isolation and Characterization of Kingella bonacorsii sp. nov., A Novel Kingella Species Detected in a Stable Periodontitis Subject.</title>
        <authorList>
            <person name="Antezack A."/>
            <person name="Boxberger M."/>
            <person name="Rolland C."/>
            <person name="Monnet-Corti V."/>
            <person name="La Scola B."/>
        </authorList>
    </citation>
    <scope>NUCLEOTIDE SEQUENCE [LARGE SCALE GENOMIC DNA]</scope>
    <source>
        <strain evidence="2 3">Marseille-Q4569</strain>
    </source>
</reference>
<name>A0ABS1BS98_9NEIS</name>
<keyword evidence="3" id="KW-1185">Reference proteome</keyword>
<accession>A0ABS1BS98</accession>
<proteinExistence type="predicted"/>
<keyword evidence="1" id="KW-0732">Signal</keyword>
<dbReference type="RefSeq" id="WP_200522327.1">
    <property type="nucleotide sequence ID" value="NZ_JAEHNZ010000002.1"/>
</dbReference>
<protein>
    <submittedName>
        <fullName evidence="2">Uncharacterized protein</fullName>
    </submittedName>
</protein>
<evidence type="ECO:0000313" key="2">
    <source>
        <dbReference type="EMBL" id="MBK0396161.1"/>
    </source>
</evidence>
<dbReference type="EMBL" id="JAEHNZ010000002">
    <property type="protein sequence ID" value="MBK0396161.1"/>
    <property type="molecule type" value="Genomic_DNA"/>
</dbReference>
<feature type="signal peptide" evidence="1">
    <location>
        <begin position="1"/>
        <end position="21"/>
    </location>
</feature>
<dbReference type="Proteomes" id="UP000614058">
    <property type="component" value="Unassembled WGS sequence"/>
</dbReference>
<feature type="chain" id="PRO_5047486027" evidence="1">
    <location>
        <begin position="22"/>
        <end position="163"/>
    </location>
</feature>